<feature type="chain" id="PRO_5016058926" evidence="2">
    <location>
        <begin position="27"/>
        <end position="362"/>
    </location>
</feature>
<dbReference type="VEuPathDB" id="TriTrypDB:TcBrA4_0171040"/>
<keyword evidence="2" id="KW-0732">Signal</keyword>
<feature type="compositionally biased region" description="Low complexity" evidence="1">
    <location>
        <begin position="135"/>
        <end position="164"/>
    </location>
</feature>
<comment type="caution">
    <text evidence="3">The sequence shown here is derived from an EMBL/GenBank/DDBJ whole genome shotgun (WGS) entry which is preliminary data.</text>
</comment>
<dbReference type="VEuPathDB" id="TriTrypDB:Tc_MARK_6585"/>
<reference evidence="3 4" key="1">
    <citation type="journal article" date="2018" name="Microb. Genom.">
        <title>Expanding an expanded genome: long-read sequencing of Trypanosoma cruzi.</title>
        <authorList>
            <person name="Berna L."/>
            <person name="Rodriguez M."/>
            <person name="Chiribao M.L."/>
            <person name="Parodi-Talice A."/>
            <person name="Pita S."/>
            <person name="Rijo G."/>
            <person name="Alvarez-Valin F."/>
            <person name="Robello C."/>
        </authorList>
    </citation>
    <scope>NUCLEOTIDE SEQUENCE [LARGE SCALE GENOMIC DNA]</scope>
    <source>
        <strain evidence="3 4">Dm28c</strain>
    </source>
</reference>
<sequence>MVLMMMTGRVLLVCALCVLWCGAGGGCDEGVGSPAGGLLGTAGNGTVETTGASTPGPDGSDLTKGLPKVNQPTETSIGKSLELNNVDADQQDVAPGVEDEEDGSPSEQLEETLKDDPEKGETKPELQNKGQEGRQPPQLQVDVPQQPQPPLQQSQTQLQLQLQPSASEKGEGVGKNNKGGEGQLSLEVEDKRNAAPEAPRKEDLLEGSGKESESSEQVQATVPNKVPPEHKTQNEVLTPEQKTNESQSTDTSTNLPEIQKENKEYSVSTKGTAQSTSTGSQEKEAEPSTSEEPSPHEEQHSTGTKTTEDARTPDAAATEKRQTGANEKVGDSDGSTAVSHTTSPLLLLVVVACAAAAAVVAA</sequence>
<dbReference type="VEuPathDB" id="TriTrypDB:TcCLB.506965.140"/>
<dbReference type="VEuPathDB" id="TriTrypDB:TCDM_10688"/>
<dbReference type="VEuPathDB" id="TriTrypDB:TcYC6_0162460"/>
<dbReference type="VEuPathDB" id="TriTrypDB:C3747_30g378"/>
<evidence type="ECO:0000313" key="3">
    <source>
        <dbReference type="EMBL" id="PWU92579.1"/>
    </source>
</evidence>
<feature type="signal peptide" evidence="2">
    <location>
        <begin position="1"/>
        <end position="26"/>
    </location>
</feature>
<feature type="compositionally biased region" description="Basic and acidic residues" evidence="1">
    <location>
        <begin position="188"/>
        <end position="213"/>
    </location>
</feature>
<dbReference type="EMBL" id="PRFA01000036">
    <property type="protein sequence ID" value="PWU92579.1"/>
    <property type="molecule type" value="Genomic_DNA"/>
</dbReference>
<name>A0A2V2V892_TRYCR</name>
<protein>
    <submittedName>
        <fullName evidence="3">Mucin-associated surface protein (MASP)</fullName>
    </submittedName>
</protein>
<accession>A0A2V2V892</accession>
<dbReference type="AlphaFoldDB" id="A0A2V2V892"/>
<dbReference type="VEuPathDB" id="TriTrypDB:ECC02_013446"/>
<dbReference type="VEuPathDB" id="TriTrypDB:C4B63_36g55"/>
<evidence type="ECO:0000313" key="4">
    <source>
        <dbReference type="Proteomes" id="UP000246121"/>
    </source>
</evidence>
<feature type="region of interest" description="Disordered" evidence="1">
    <location>
        <begin position="46"/>
        <end position="339"/>
    </location>
</feature>
<feature type="compositionally biased region" description="Acidic residues" evidence="1">
    <location>
        <begin position="97"/>
        <end position="110"/>
    </location>
</feature>
<evidence type="ECO:0000256" key="1">
    <source>
        <dbReference type="SAM" id="MobiDB-lite"/>
    </source>
</evidence>
<gene>
    <name evidence="3" type="ORF">C4B63_36g55</name>
</gene>
<dbReference type="VEuPathDB" id="TriTrypDB:TcCLB.506131.140"/>
<feature type="compositionally biased region" description="Basic and acidic residues" evidence="1">
    <location>
        <begin position="111"/>
        <end position="126"/>
    </location>
</feature>
<feature type="compositionally biased region" description="Polar residues" evidence="1">
    <location>
        <begin position="265"/>
        <end position="280"/>
    </location>
</feature>
<dbReference type="Proteomes" id="UP000246121">
    <property type="component" value="Unassembled WGS sequence"/>
</dbReference>
<proteinExistence type="predicted"/>
<dbReference type="VEuPathDB" id="TriTrypDB:BCY84_16933"/>
<feature type="compositionally biased region" description="Basic and acidic residues" evidence="1">
    <location>
        <begin position="293"/>
        <end position="322"/>
    </location>
</feature>
<evidence type="ECO:0000256" key="2">
    <source>
        <dbReference type="SAM" id="SignalP"/>
    </source>
</evidence>
<organism evidence="3 4">
    <name type="scientific">Trypanosoma cruzi</name>
    <dbReference type="NCBI Taxonomy" id="5693"/>
    <lineage>
        <taxon>Eukaryota</taxon>
        <taxon>Discoba</taxon>
        <taxon>Euglenozoa</taxon>
        <taxon>Kinetoplastea</taxon>
        <taxon>Metakinetoplastina</taxon>
        <taxon>Trypanosomatida</taxon>
        <taxon>Trypanosomatidae</taxon>
        <taxon>Trypanosoma</taxon>
        <taxon>Schizotrypanum</taxon>
    </lineage>
</organism>
<feature type="compositionally biased region" description="Polar residues" evidence="1">
    <location>
        <begin position="234"/>
        <end position="256"/>
    </location>
</feature>
<dbReference type="VEuPathDB" id="TriTrypDB:TCSYLVIO_010428"/>
<dbReference type="VEuPathDB" id="TriTrypDB:TcCL_Unassigned04073"/>
<dbReference type="VEuPathDB" id="TriTrypDB:TcG_11019"/>
<dbReference type="VEuPathDB" id="TriTrypDB:TcCLB.507067.60"/>